<dbReference type="EMBL" id="CQAZ01000061">
    <property type="protein sequence ID" value="CNI52806.1"/>
    <property type="molecule type" value="Genomic_DNA"/>
</dbReference>
<dbReference type="EMBL" id="CWJL01000042">
    <property type="protein sequence ID" value="CRY69309.1"/>
    <property type="molecule type" value="Genomic_DNA"/>
</dbReference>
<protein>
    <submittedName>
        <fullName evidence="1">Uncharacterized protein</fullName>
    </submittedName>
</protein>
<dbReference type="STRING" id="1288385.ERS137968_04459"/>
<accession>A0A0T9RA92</accession>
<gene>
    <name evidence="1" type="ORF">ERS008529_04278</name>
    <name evidence="2" type="ORF">ERS137968_04459</name>
</gene>
<organism evidence="1 4">
    <name type="scientific">Yersinia pekkanenii</name>
    <dbReference type="NCBI Taxonomy" id="1288385"/>
    <lineage>
        <taxon>Bacteria</taxon>
        <taxon>Pseudomonadati</taxon>
        <taxon>Pseudomonadota</taxon>
        <taxon>Gammaproteobacteria</taxon>
        <taxon>Enterobacterales</taxon>
        <taxon>Yersiniaceae</taxon>
        <taxon>Yersinia</taxon>
    </lineage>
</organism>
<reference evidence="4" key="2">
    <citation type="submission" date="2015-03" db="EMBL/GenBank/DDBJ databases">
        <authorList>
            <consortium name="Pathogen Informatics"/>
        </authorList>
    </citation>
    <scope>NUCLEOTIDE SEQUENCE [LARGE SCALE GENOMIC DNA]</scope>
    <source>
        <strain evidence="4">A125KOH2</strain>
    </source>
</reference>
<dbReference type="AlphaFoldDB" id="A0A0T9RA92"/>
<name>A0A0T9RA92_9GAMM</name>
<evidence type="ECO:0000313" key="2">
    <source>
        <dbReference type="EMBL" id="CRY69309.1"/>
    </source>
</evidence>
<dbReference type="Proteomes" id="UP000044625">
    <property type="component" value="Unassembled WGS sequence"/>
</dbReference>
<dbReference type="OrthoDB" id="6493979at2"/>
<reference evidence="1" key="1">
    <citation type="submission" date="2015-03" db="EMBL/GenBank/DDBJ databases">
        <authorList>
            <person name="Murphy D."/>
        </authorList>
    </citation>
    <scope>NUCLEOTIDE SEQUENCE [LARGE SCALE GENOMIC DNA]</scope>
    <source>
        <strain evidence="1">A125KOH2</strain>
    </source>
</reference>
<evidence type="ECO:0000313" key="3">
    <source>
        <dbReference type="Proteomes" id="UP000044625"/>
    </source>
</evidence>
<evidence type="ECO:0000313" key="4">
    <source>
        <dbReference type="Proteomes" id="UP000045840"/>
    </source>
</evidence>
<evidence type="ECO:0000313" key="1">
    <source>
        <dbReference type="EMBL" id="CNI52806.1"/>
    </source>
</evidence>
<keyword evidence="3" id="KW-1185">Reference proteome</keyword>
<reference evidence="2 3" key="3">
    <citation type="submission" date="2015-03" db="EMBL/GenBank/DDBJ databases">
        <authorList>
            <consortium name="Pathogen Informatics"/>
            <person name="Murphy D."/>
        </authorList>
    </citation>
    <scope>NUCLEOTIDE SEQUENCE [LARGE SCALE GENOMIC DNA]</scope>
    <source>
        <strain evidence="2">Type strain: CIP110230</strain>
        <strain evidence="3">type strain: CIP110230</strain>
    </source>
</reference>
<sequence>MLIGFVLLVSTCGMDACEALPVTDDVYTTRHECMTVAIRLHERRPDVVLICGEVYREPQVSESGITLPKLSQ</sequence>
<proteinExistence type="predicted"/>
<dbReference type="Proteomes" id="UP000045840">
    <property type="component" value="Unassembled WGS sequence"/>
</dbReference>
<dbReference type="RefSeq" id="WP_049615088.1">
    <property type="nucleotide sequence ID" value="NZ_CAWMMU010000042.1"/>
</dbReference>